<dbReference type="Gene3D" id="3.30.110.120">
    <property type="match status" value="1"/>
</dbReference>
<dbReference type="PROSITE" id="PS51160">
    <property type="entry name" value="ACYLPHOSPHATASE_3"/>
    <property type="match status" value="1"/>
</dbReference>
<dbReference type="RefSeq" id="WP_039187980.1">
    <property type="nucleotide sequence ID" value="NZ_CAUFSP010000005.1"/>
</dbReference>
<dbReference type="PANTHER" id="PTHR42959">
    <property type="entry name" value="CARBAMOYLTRANSFERASE"/>
    <property type="match status" value="1"/>
</dbReference>
<evidence type="ECO:0000256" key="6">
    <source>
        <dbReference type="ARBA" id="ARBA00022833"/>
    </source>
</evidence>
<evidence type="ECO:0000256" key="2">
    <source>
        <dbReference type="ARBA" id="ARBA00008097"/>
    </source>
</evidence>
<comment type="function">
    <text evidence="9">Involved in the maturation of [NiFe] hydrogenases. Along with HypE, it catalyzes the synthesis of the CN ligands of the active site iron of [NiFe]-hydrogenases. HypF functions as a carbamoyl transferase using carbamoylphosphate as a substrate and transferring the carboxamido moiety in an ATP-dependent reaction to the thiolate of the C-terminal cysteine of HypE yielding a protein-S-carboxamide.</text>
</comment>
<evidence type="ECO:0000313" key="13">
    <source>
        <dbReference type="EMBL" id="PAV96035.1"/>
    </source>
</evidence>
<accession>A0A2A2MBE4</accession>
<dbReference type="InterPro" id="IPR001792">
    <property type="entry name" value="Acylphosphatase-like_dom"/>
</dbReference>
<dbReference type="InterPro" id="IPR004421">
    <property type="entry name" value="Carbamoyltransferase_HypF"/>
</dbReference>
<dbReference type="InterPro" id="IPR043129">
    <property type="entry name" value="ATPase_NBD"/>
</dbReference>
<evidence type="ECO:0000256" key="1">
    <source>
        <dbReference type="ARBA" id="ARBA00004711"/>
    </source>
</evidence>
<dbReference type="InterPro" id="IPR011125">
    <property type="entry name" value="Znf_HypF"/>
</dbReference>
<dbReference type="InterPro" id="IPR017945">
    <property type="entry name" value="DHBP_synth_RibB-like_a/b_dom"/>
</dbReference>
<evidence type="ECO:0000256" key="7">
    <source>
        <dbReference type="ARBA" id="ARBA00048220"/>
    </source>
</evidence>
<comment type="pathway">
    <text evidence="1 9">Protein modification; [NiFe] hydrogenase maturation.</text>
</comment>
<proteinExistence type="inferred from homology"/>
<keyword evidence="13" id="KW-0808">Transferase</keyword>
<dbReference type="InterPro" id="IPR055128">
    <property type="entry name" value="HypF_C_2"/>
</dbReference>
<dbReference type="Pfam" id="PF22521">
    <property type="entry name" value="HypF_C_2"/>
    <property type="match status" value="1"/>
</dbReference>
<protein>
    <recommendedName>
        <fullName evidence="8 9">Carbamoyltransferase HypF</fullName>
        <ecNumber evidence="9">6.2.-.-</ecNumber>
    </recommendedName>
</protein>
<dbReference type="Proteomes" id="UP000218796">
    <property type="component" value="Unassembled WGS sequence"/>
</dbReference>
<feature type="active site" evidence="10">
    <location>
        <position position="37"/>
    </location>
</feature>
<dbReference type="GO" id="GO:0008270">
    <property type="term" value="F:zinc ion binding"/>
    <property type="evidence" value="ECO:0007669"/>
    <property type="project" value="UniProtKB-KW"/>
</dbReference>
<dbReference type="GO" id="GO:0003998">
    <property type="term" value="F:acylphosphatase activity"/>
    <property type="evidence" value="ECO:0007669"/>
    <property type="project" value="UniProtKB-EC"/>
</dbReference>
<gene>
    <name evidence="13" type="primary">hypF</name>
    <name evidence="13" type="ORF">CJD50_13530</name>
</gene>
<reference evidence="13 14" key="1">
    <citation type="submission" date="2017-08" db="EMBL/GenBank/DDBJ databases">
        <title>Draft Genome Sequence of Hafnia alvei CITHA-6 Isolated from Raw Bovine Milk.</title>
        <authorList>
            <person name="Culligan E.P."/>
            <person name="Mcsweeney A."/>
            <person name="O'Doherty C."/>
            <person name="Gleeson E."/>
            <person name="O'Riordan D."/>
            <person name="Sleator R.D."/>
        </authorList>
    </citation>
    <scope>NUCLEOTIDE SEQUENCE [LARGE SCALE GENOMIC DNA]</scope>
    <source>
        <strain evidence="13 14">CITHA-6</strain>
    </source>
</reference>
<dbReference type="NCBIfam" id="TIGR00143">
    <property type="entry name" value="hypF"/>
    <property type="match status" value="1"/>
</dbReference>
<comment type="catalytic activity">
    <reaction evidence="7 9">
        <text>C-terminal L-cysteinyl-[HypE protein] + carbamoyl phosphate + ATP + H2O = C-terminal S-carboxamide-L-cysteinyl-[HypE protein] + AMP + phosphate + diphosphate + H(+)</text>
        <dbReference type="Rhea" id="RHEA:55636"/>
        <dbReference type="Rhea" id="RHEA-COMP:14247"/>
        <dbReference type="Rhea" id="RHEA-COMP:14392"/>
        <dbReference type="ChEBI" id="CHEBI:15377"/>
        <dbReference type="ChEBI" id="CHEBI:15378"/>
        <dbReference type="ChEBI" id="CHEBI:30616"/>
        <dbReference type="ChEBI" id="CHEBI:33019"/>
        <dbReference type="ChEBI" id="CHEBI:43474"/>
        <dbReference type="ChEBI" id="CHEBI:58228"/>
        <dbReference type="ChEBI" id="CHEBI:76913"/>
        <dbReference type="ChEBI" id="CHEBI:139126"/>
        <dbReference type="ChEBI" id="CHEBI:456215"/>
    </reaction>
</comment>
<sequence>MYTHKQIRVNGVVQGVGFRPFVHKIALINDLLGWVLNDSQGVLIEVQGSVENYAKFKRQLLEDKPPMASIISCVETSFETNHETGAIKYTSFLIKESLEKLNTTTIVPPDANVCPDCIREMFDRTNRRYLYPFINCTNCGPRFSLIEDMPYDRKNTTMASFTMCDSCLAEYQDVADRRYHAQPNACPDCGPRAWLADTAGQEILNPEPLAQARRMLRDGQILAVKSLGGFHLSVDATQENAIKLLRQRKRRDDKPFAIMVKDMATVRRFCEVSAEEERYLQSHQRPIVILKKRSDCSLPDAIAPANPSLGVMLPSAPLHYLLLDDTALPALVMTSANRSGNPIVFRNEEAVAELGQIADVFLFHNRDIHTRVDDSLVRLVSTRDGETLTTFVRRSRGYAPYPVNVAQTLRPIMAVGAELKTTLALSKGEQVYLSQHIGDLKNDKAFDAHELCGKTLGHLLDIQPTAWAADMHPQFRSTRHLEESSDLPLYRVQHHHAHMASCMAENGLQGKTIGVVFDGTGYGDDGTIWGGEFLLGDYKSAHRIASLHPFGLPGGDKAVKEPYRVALSLLFETFGDDARHLPLPFLSELQADQINVLMTMLSRGINTVKTSSMGRLFDGVSALIGVRSKIEYEAQAAIELEGLLDRDLSSAEIFAYSFVGDQGVIRLDYRPMIAEIVGCLINGSQDAAHLSRRFHATIVAATHRLCQLLSEAYNTSQFVLSGGVFMNEYLLANTYTALKNSGFRPFVQQQVPANDGGIALGQLMVANAQMES</sequence>
<evidence type="ECO:0000256" key="8">
    <source>
        <dbReference type="ARBA" id="ARBA00072168"/>
    </source>
</evidence>
<dbReference type="Pfam" id="PF07503">
    <property type="entry name" value="zf-HYPF"/>
    <property type="match status" value="2"/>
</dbReference>
<dbReference type="OrthoDB" id="9808093at2"/>
<evidence type="ECO:0000256" key="9">
    <source>
        <dbReference type="PIRNR" id="PIRNR006256"/>
    </source>
</evidence>
<evidence type="ECO:0000256" key="3">
    <source>
        <dbReference type="ARBA" id="ARBA00022598"/>
    </source>
</evidence>
<dbReference type="FunFam" id="3.30.420.40:FF:000124">
    <property type="entry name" value="Carbamoyltransferase HypF"/>
    <property type="match status" value="1"/>
</dbReference>
<dbReference type="SUPFAM" id="SSF55821">
    <property type="entry name" value="YrdC/RibB"/>
    <property type="match status" value="1"/>
</dbReference>
<keyword evidence="6" id="KW-0862">Zinc</keyword>
<comment type="catalytic activity">
    <reaction evidence="10">
        <text>an acyl phosphate + H2O = a carboxylate + phosphate + H(+)</text>
        <dbReference type="Rhea" id="RHEA:14965"/>
        <dbReference type="ChEBI" id="CHEBI:15377"/>
        <dbReference type="ChEBI" id="CHEBI:15378"/>
        <dbReference type="ChEBI" id="CHEBI:29067"/>
        <dbReference type="ChEBI" id="CHEBI:43474"/>
        <dbReference type="ChEBI" id="CHEBI:59918"/>
        <dbReference type="EC" id="3.6.1.7"/>
    </reaction>
</comment>
<evidence type="ECO:0000256" key="4">
    <source>
        <dbReference type="ARBA" id="ARBA00022723"/>
    </source>
</evidence>
<feature type="active site" evidence="10">
    <location>
        <position position="19"/>
    </location>
</feature>
<evidence type="ECO:0000256" key="5">
    <source>
        <dbReference type="ARBA" id="ARBA00022771"/>
    </source>
</evidence>
<feature type="domain" description="YrdC-like" evidence="12">
    <location>
        <begin position="206"/>
        <end position="397"/>
    </location>
</feature>
<keyword evidence="4" id="KW-0479">Metal-binding</keyword>
<dbReference type="Pfam" id="PF17788">
    <property type="entry name" value="HypF_C"/>
    <property type="match status" value="1"/>
</dbReference>
<dbReference type="InterPro" id="IPR017968">
    <property type="entry name" value="Acylphosphatase_CS"/>
</dbReference>
<keyword evidence="10" id="KW-0378">Hydrolase</keyword>
<dbReference type="UniPathway" id="UPA00335"/>
<dbReference type="Gene3D" id="3.90.870.50">
    <property type="match status" value="1"/>
</dbReference>
<evidence type="ECO:0000259" key="12">
    <source>
        <dbReference type="PROSITE" id="PS51163"/>
    </source>
</evidence>
<keyword evidence="3" id="KW-0436">Ligase</keyword>
<dbReference type="PIRSF" id="PIRSF006256">
    <property type="entry name" value="CMPcnvr_hdrg_mat"/>
    <property type="match status" value="1"/>
</dbReference>
<comment type="similarity">
    <text evidence="2 9">Belongs to the carbamoyltransferase HypF family.</text>
</comment>
<dbReference type="AlphaFoldDB" id="A0A2A2MBE4"/>
<keyword evidence="14" id="KW-1185">Reference proteome</keyword>
<dbReference type="Gene3D" id="3.30.420.40">
    <property type="match status" value="1"/>
</dbReference>
<dbReference type="GO" id="GO:0003725">
    <property type="term" value="F:double-stranded RNA binding"/>
    <property type="evidence" value="ECO:0007669"/>
    <property type="project" value="InterPro"/>
</dbReference>
<keyword evidence="5" id="KW-0863">Zinc-finger</keyword>
<dbReference type="PROSITE" id="PS00150">
    <property type="entry name" value="ACYLPHOSPHATASE_1"/>
    <property type="match status" value="1"/>
</dbReference>
<evidence type="ECO:0000313" key="14">
    <source>
        <dbReference type="Proteomes" id="UP000218796"/>
    </source>
</evidence>
<comment type="caution">
    <text evidence="13">The sequence shown here is derived from an EMBL/GenBank/DDBJ whole genome shotgun (WGS) entry which is preliminary data.</text>
</comment>
<organism evidence="13 14">
    <name type="scientific">Hafnia paralvei</name>
    <dbReference type="NCBI Taxonomy" id="546367"/>
    <lineage>
        <taxon>Bacteria</taxon>
        <taxon>Pseudomonadati</taxon>
        <taxon>Pseudomonadota</taxon>
        <taxon>Gammaproteobacteria</taxon>
        <taxon>Enterobacterales</taxon>
        <taxon>Hafniaceae</taxon>
        <taxon>Hafnia</taxon>
    </lineage>
</organism>
<dbReference type="PROSITE" id="PS51163">
    <property type="entry name" value="YRDC"/>
    <property type="match status" value="1"/>
</dbReference>
<evidence type="ECO:0000256" key="10">
    <source>
        <dbReference type="PROSITE-ProRule" id="PRU00520"/>
    </source>
</evidence>
<evidence type="ECO:0000259" key="11">
    <source>
        <dbReference type="PROSITE" id="PS51160"/>
    </source>
</evidence>
<dbReference type="Pfam" id="PF01300">
    <property type="entry name" value="Sua5_yciO_yrdC"/>
    <property type="match status" value="1"/>
</dbReference>
<feature type="domain" description="Acylphosphatase-like" evidence="11">
    <location>
        <begin position="4"/>
        <end position="96"/>
    </location>
</feature>
<dbReference type="Pfam" id="PF00708">
    <property type="entry name" value="Acylphosphatase"/>
    <property type="match status" value="1"/>
</dbReference>
<dbReference type="Gene3D" id="3.30.420.360">
    <property type="match status" value="1"/>
</dbReference>
<name>A0A2A2MBE4_9GAMM</name>
<dbReference type="InterPro" id="IPR006070">
    <property type="entry name" value="Sua5-like_dom"/>
</dbReference>
<dbReference type="GO" id="GO:0016874">
    <property type="term" value="F:ligase activity"/>
    <property type="evidence" value="ECO:0007669"/>
    <property type="project" value="UniProtKB-UniRule"/>
</dbReference>
<dbReference type="SUPFAM" id="SSF54975">
    <property type="entry name" value="Acylphosphatase/BLUF domain-like"/>
    <property type="match status" value="1"/>
</dbReference>
<dbReference type="EC" id="6.2.-.-" evidence="9"/>
<dbReference type="SUPFAM" id="SSF53067">
    <property type="entry name" value="Actin-like ATPase domain"/>
    <property type="match status" value="1"/>
</dbReference>
<dbReference type="InterPro" id="IPR041440">
    <property type="entry name" value="HypF_C"/>
</dbReference>
<dbReference type="GO" id="GO:0016743">
    <property type="term" value="F:carboxyl- or carbamoyltransferase activity"/>
    <property type="evidence" value="ECO:0007669"/>
    <property type="project" value="UniProtKB-UniRule"/>
</dbReference>
<dbReference type="InterPro" id="IPR051060">
    <property type="entry name" value="Carbamoyltrans_HypF-like"/>
</dbReference>
<dbReference type="PANTHER" id="PTHR42959:SF1">
    <property type="entry name" value="CARBAMOYLTRANSFERASE HYPF"/>
    <property type="match status" value="1"/>
</dbReference>
<dbReference type="GO" id="GO:0051604">
    <property type="term" value="P:protein maturation"/>
    <property type="evidence" value="ECO:0007669"/>
    <property type="project" value="TreeGrafter"/>
</dbReference>
<dbReference type="EMBL" id="NQMS01000005">
    <property type="protein sequence ID" value="PAV96035.1"/>
    <property type="molecule type" value="Genomic_DNA"/>
</dbReference>
<dbReference type="InterPro" id="IPR036046">
    <property type="entry name" value="Acylphosphatase-like_dom_sf"/>
</dbReference>